<dbReference type="AlphaFoldDB" id="A0A0W0V6Y7"/>
<accession>A0A0W0V6Y7</accession>
<proteinExistence type="predicted"/>
<evidence type="ECO:0000313" key="1">
    <source>
        <dbReference type="EMBL" id="KTD15900.1"/>
    </source>
</evidence>
<name>A0A0W0V6Y7_9GAMM</name>
<keyword evidence="2" id="KW-1185">Reference proteome</keyword>
<dbReference type="Proteomes" id="UP000054761">
    <property type="component" value="Unassembled WGS sequence"/>
</dbReference>
<reference evidence="1 2" key="1">
    <citation type="submission" date="2015-11" db="EMBL/GenBank/DDBJ databases">
        <title>Genomic analysis of 38 Legionella species identifies large and diverse effector repertoires.</title>
        <authorList>
            <person name="Burstein D."/>
            <person name="Amaro F."/>
            <person name="Zusman T."/>
            <person name="Lifshitz Z."/>
            <person name="Cohen O."/>
            <person name="Gilbert J.A."/>
            <person name="Pupko T."/>
            <person name="Shuman H.A."/>
            <person name="Segal G."/>
        </authorList>
    </citation>
    <scope>NUCLEOTIDE SEQUENCE [LARGE SCALE GENOMIC DNA]</scope>
    <source>
        <strain evidence="1 2">Bercovier 4</strain>
    </source>
</reference>
<gene>
    <name evidence="1" type="ORF">Lisr_2212</name>
</gene>
<dbReference type="RefSeq" id="WP_058502513.1">
    <property type="nucleotide sequence ID" value="NZ_CAAAJA010000031.1"/>
</dbReference>
<organism evidence="1 2">
    <name type="scientific">Legionella israelensis</name>
    <dbReference type="NCBI Taxonomy" id="454"/>
    <lineage>
        <taxon>Bacteria</taxon>
        <taxon>Pseudomonadati</taxon>
        <taxon>Pseudomonadota</taxon>
        <taxon>Gammaproteobacteria</taxon>
        <taxon>Legionellales</taxon>
        <taxon>Legionellaceae</taxon>
        <taxon>Legionella</taxon>
    </lineage>
</organism>
<comment type="caution">
    <text evidence="1">The sequence shown here is derived from an EMBL/GenBank/DDBJ whole genome shotgun (WGS) entry which is preliminary data.</text>
</comment>
<dbReference type="EMBL" id="LNYH01000137">
    <property type="protein sequence ID" value="KTD15900.1"/>
    <property type="molecule type" value="Genomic_DNA"/>
</dbReference>
<evidence type="ECO:0000313" key="2">
    <source>
        <dbReference type="Proteomes" id="UP000054761"/>
    </source>
</evidence>
<protein>
    <submittedName>
        <fullName evidence="1">Uncharacterized protein</fullName>
    </submittedName>
</protein>
<dbReference type="PATRIC" id="fig|454.4.peg.2418"/>
<sequence length="646" mass="73485">MDAKDILSQYNEAQALFRQIYGEVTQNQSSLIADDFDFQTFMPALHSVTLSNDGKFNISQIQHMLKSIKRMEDFISNNNRIDFKREDYIVLCKLLDDLQSNLSDLSGFKTPNLQFEGFALGADEPKKERKLVKMKYNSSVPFNKKRTALNGFNAAKDGVNIALKGKSLYNNIDRILTDTLNLIDEETVDNNTLGVGFLASTGTGILIELYNLKPRLMGLERLLQAEIDDNNEKAQEVIKLVRYLINIGHTFMAIFEKIENIAKLPFNLPLKEILPIIGLMSNICGLALTIMDLVTIIHEMDKYGAVKSQLQALEDNYPELLSCERDVYFLDKYLENLDKKYFEKLIGLFKNIFDTSAKVCLIVGNVNPLISVTGPVAIGGTILSLLGSISQLGLSLQRRIKNDENIIRYNQWKMENKFQTQKQKIIGRYADILSCHIRNPNYFIETEQWDVLNFIYQMRSMTTADVVIELLSNSTENSGSNNIIRILNQLAEQQCLGINDDYPLVDIIIDGLNRFDFKNKEEIIDFIVDIDFSNGIQKMIDEDVSGLIELLSAPQTVACLLEADIEDHDNMDVTLHSPINSLVTKGFNKLESASRAVQSFFNQNKREKYIPLKTCLELETRKPHGENDPLNEATKLLNGTNFRLYR</sequence>